<evidence type="ECO:0000256" key="2">
    <source>
        <dbReference type="SAM" id="SignalP"/>
    </source>
</evidence>
<gene>
    <name evidence="4" type="ORF">RHP51_08045</name>
</gene>
<sequence length="542" mass="58174">MKKITKILLFLILALTSFAYNGYSQDCYTPKYSGGNNLTPNPSFDGDFASSGFTKGWTDFDPKSTENSCGTDATGSLYLKGGCYPNGGVLEFVSGVAIVPGHQYEIVATIKNETAADNAFNFHLPGGVWDLPDTNNHSSSVHLVGIPQGTGWVEFSATVTAGANASGTVQMLFMSCDSFVDSTISDLIYLDNFQIYDLDDLYSPIVTVSKSQLSFNESNTQLTFDVTGNNLAQDITLTAPVGITLDVTTIAYDSASTPTTITATWDEGANILNQLIYVASYTESKQVDVIASLDSPCFMPIDANLNLISDPTMRDRSNYGGWGRVSTEVGYASACGATSILLDPVDPNIYSDGGSAFDINGITFEPNTQYGLQFMFKTVGGHVAMNLFGGGVTATWDDNSSALLELSTSDAWVNGSYSFTTGADPSNLAITFNSVDLVTNSYASEVHIDNLELYNLTALSTDKTVKNALSIKLYPNPVKNVLNIDTNLEVSKISIYDLLGRVVMPNISLNNSKSINVSSLSSGAYILHATLENKVQVIKFIK</sequence>
<evidence type="ECO:0000256" key="1">
    <source>
        <dbReference type="ARBA" id="ARBA00022729"/>
    </source>
</evidence>
<reference evidence="4 5" key="1">
    <citation type="submission" date="2023-09" db="EMBL/GenBank/DDBJ databases">
        <title>Thalassobella suaedae gen. nov., sp. nov., a marine bacterium of the family Flavobacteriaceae isolated from a halophyte Suaeda japonica.</title>
        <authorList>
            <person name="Lee S.Y."/>
            <person name="Hwang C.Y."/>
        </authorList>
    </citation>
    <scope>NUCLEOTIDE SEQUENCE [LARGE SCALE GENOMIC DNA]</scope>
    <source>
        <strain evidence="4 5">HL-DH14</strain>
    </source>
</reference>
<dbReference type="InterPro" id="IPR026444">
    <property type="entry name" value="Secre_tail"/>
</dbReference>
<protein>
    <submittedName>
        <fullName evidence="4">T9SS type A sorting domain-containing protein</fullName>
    </submittedName>
</protein>
<evidence type="ECO:0000313" key="5">
    <source>
        <dbReference type="Proteomes" id="UP001302806"/>
    </source>
</evidence>
<proteinExistence type="predicted"/>
<dbReference type="EMBL" id="CP134537">
    <property type="protein sequence ID" value="WNH10590.1"/>
    <property type="molecule type" value="Genomic_DNA"/>
</dbReference>
<feature type="chain" id="PRO_5047038506" evidence="2">
    <location>
        <begin position="20"/>
        <end position="542"/>
    </location>
</feature>
<dbReference type="Gene3D" id="2.60.120.260">
    <property type="entry name" value="Galactose-binding domain-like"/>
    <property type="match status" value="2"/>
</dbReference>
<feature type="domain" description="Secretion system C-terminal sorting" evidence="3">
    <location>
        <begin position="473"/>
        <end position="541"/>
    </location>
</feature>
<name>A0ABY9XXH9_9FLAO</name>
<dbReference type="RefSeq" id="WP_415866840.1">
    <property type="nucleotide sequence ID" value="NZ_CP134537.1"/>
</dbReference>
<keyword evidence="1 2" id="KW-0732">Signal</keyword>
<dbReference type="NCBIfam" id="TIGR04183">
    <property type="entry name" value="Por_Secre_tail"/>
    <property type="match status" value="1"/>
</dbReference>
<dbReference type="Proteomes" id="UP001302806">
    <property type="component" value="Chromosome"/>
</dbReference>
<evidence type="ECO:0000313" key="4">
    <source>
        <dbReference type="EMBL" id="WNH10590.1"/>
    </source>
</evidence>
<feature type="signal peptide" evidence="2">
    <location>
        <begin position="1"/>
        <end position="19"/>
    </location>
</feature>
<dbReference type="Pfam" id="PF18962">
    <property type="entry name" value="Por_Secre_tail"/>
    <property type="match status" value="1"/>
</dbReference>
<organism evidence="4 5">
    <name type="scientific">Thalassobellus suaedae</name>
    <dbReference type="NCBI Taxonomy" id="3074124"/>
    <lineage>
        <taxon>Bacteria</taxon>
        <taxon>Pseudomonadati</taxon>
        <taxon>Bacteroidota</taxon>
        <taxon>Flavobacteriia</taxon>
        <taxon>Flavobacteriales</taxon>
        <taxon>Flavobacteriaceae</taxon>
        <taxon>Thalassobellus</taxon>
    </lineage>
</organism>
<evidence type="ECO:0000259" key="3">
    <source>
        <dbReference type="Pfam" id="PF18962"/>
    </source>
</evidence>
<accession>A0ABY9XXH9</accession>